<dbReference type="EMBL" id="FNLL01000010">
    <property type="protein sequence ID" value="SDU49843.1"/>
    <property type="molecule type" value="Genomic_DNA"/>
</dbReference>
<dbReference type="Gene3D" id="3.30.300.160">
    <property type="entry name" value="Type II secretion system, protein E, N-terminal domain"/>
    <property type="match status" value="1"/>
</dbReference>
<keyword evidence="6" id="KW-1185">Reference proteome</keyword>
<keyword evidence="2" id="KW-0547">Nucleotide-binding</keyword>
<proteinExistence type="inferred from homology"/>
<comment type="similarity">
    <text evidence="1">Belongs to the GSP E family.</text>
</comment>
<dbReference type="InterPro" id="IPR037257">
    <property type="entry name" value="T2SS_E_N_sf"/>
</dbReference>
<reference evidence="6" key="1">
    <citation type="submission" date="2016-10" db="EMBL/GenBank/DDBJ databases">
        <authorList>
            <person name="Varghese N."/>
            <person name="Submissions S."/>
        </authorList>
    </citation>
    <scope>NUCLEOTIDE SEQUENCE [LARGE SCALE GENOMIC DNA]</scope>
    <source>
        <strain evidence="6">DSM 3384</strain>
    </source>
</reference>
<dbReference type="PANTHER" id="PTHR30258">
    <property type="entry name" value="TYPE II SECRETION SYSTEM PROTEIN GSPE-RELATED"/>
    <property type="match status" value="1"/>
</dbReference>
<accession>A0A1H2J0B3</accession>
<dbReference type="SUPFAM" id="SSF160246">
    <property type="entry name" value="EspE N-terminal domain-like"/>
    <property type="match status" value="1"/>
</dbReference>
<evidence type="ECO:0000313" key="6">
    <source>
        <dbReference type="Proteomes" id="UP000199608"/>
    </source>
</evidence>
<dbReference type="RefSeq" id="WP_092236337.1">
    <property type="nucleotide sequence ID" value="NZ_FNLL01000010.1"/>
</dbReference>
<dbReference type="InterPro" id="IPR007831">
    <property type="entry name" value="T2SS_GspE_N"/>
</dbReference>
<organism evidence="5 6">
    <name type="scientific">Desulfobacula phenolica</name>
    <dbReference type="NCBI Taxonomy" id="90732"/>
    <lineage>
        <taxon>Bacteria</taxon>
        <taxon>Pseudomonadati</taxon>
        <taxon>Thermodesulfobacteriota</taxon>
        <taxon>Desulfobacteria</taxon>
        <taxon>Desulfobacterales</taxon>
        <taxon>Desulfobacteraceae</taxon>
        <taxon>Desulfobacula</taxon>
    </lineage>
</organism>
<dbReference type="InterPro" id="IPR027417">
    <property type="entry name" value="P-loop_NTPase"/>
</dbReference>
<gene>
    <name evidence="5" type="ORF">SAMN04487931_11058</name>
</gene>
<evidence type="ECO:0000313" key="5">
    <source>
        <dbReference type="EMBL" id="SDU49843.1"/>
    </source>
</evidence>
<dbReference type="Gene3D" id="3.30.450.90">
    <property type="match status" value="1"/>
</dbReference>
<dbReference type="InterPro" id="IPR003593">
    <property type="entry name" value="AAA+_ATPase"/>
</dbReference>
<dbReference type="Proteomes" id="UP000199608">
    <property type="component" value="Unassembled WGS sequence"/>
</dbReference>
<sequence length="551" mass="61094">MALLGEILLKEGGVSEQQLDVALREQKRTKELLGNVLVRLGILSEKKLSRIIAQNSDIPYVDLKQTQIDPAAVQLIDGKLARQFTFMPLSLVNDSLHVVMDNPNDVTAVDTIIRATGLDVDCYASDRLDILDAIEFYYDVGATLDEEIDRNVSAALNGGMDGDLVIETPISRLVDLFLTKGLQKSATDIHISAEKKSVRVSYRVDGILQSDSILPSQLHISLLTRIKIMTGMDIAEQRLPQDGGMSFEFLGRNVDIRAAVSPGIHGENIALRILDRGNVALEFNRLGLNKNEQDLLNRLSRLPYGMVLMAGPTGSGKTTTLYSILKGINALEKNIMTIEDPVEYELPVIKQTHLNPQVGLTFDKAIRHFLRMDPDILLVGEIRDLETSRAAFQAAMTGHLVFSTIHTNSAAATVARLLDLGVELYYIPSTVRAIIAQRLIRQLCRVCREEYIPDKEELARYDLTDWKNAGKPVFRAKGCEKCNHTGYLGRSGIFEIMEITPAINQAISKKLTPDELEKIARSNGMTTLRESGLEKVSQGFTTLEEIARVTL</sequence>
<dbReference type="Pfam" id="PF05157">
    <property type="entry name" value="MshEN"/>
    <property type="match status" value="1"/>
</dbReference>
<dbReference type="AlphaFoldDB" id="A0A1H2J0B3"/>
<dbReference type="Pfam" id="PF00437">
    <property type="entry name" value="T2SSE"/>
    <property type="match status" value="1"/>
</dbReference>
<evidence type="ECO:0000256" key="3">
    <source>
        <dbReference type="ARBA" id="ARBA00022840"/>
    </source>
</evidence>
<dbReference type="GO" id="GO:0005524">
    <property type="term" value="F:ATP binding"/>
    <property type="evidence" value="ECO:0007669"/>
    <property type="project" value="UniProtKB-KW"/>
</dbReference>
<name>A0A1H2J0B3_9BACT</name>
<feature type="domain" description="Bacterial type II secretion system protein E" evidence="4">
    <location>
        <begin position="370"/>
        <end position="384"/>
    </location>
</feature>
<protein>
    <submittedName>
        <fullName evidence="5">Type IV pilus assembly protein PilB</fullName>
    </submittedName>
</protein>
<dbReference type="GO" id="GO:0005886">
    <property type="term" value="C:plasma membrane"/>
    <property type="evidence" value="ECO:0007669"/>
    <property type="project" value="TreeGrafter"/>
</dbReference>
<evidence type="ECO:0000259" key="4">
    <source>
        <dbReference type="PROSITE" id="PS00662"/>
    </source>
</evidence>
<dbReference type="PROSITE" id="PS00662">
    <property type="entry name" value="T2SP_E"/>
    <property type="match status" value="1"/>
</dbReference>
<evidence type="ECO:0000256" key="1">
    <source>
        <dbReference type="ARBA" id="ARBA00006611"/>
    </source>
</evidence>
<dbReference type="FunFam" id="3.40.50.300:FF:000398">
    <property type="entry name" value="Type IV pilus assembly ATPase PilB"/>
    <property type="match status" value="1"/>
</dbReference>
<dbReference type="SMART" id="SM00382">
    <property type="entry name" value="AAA"/>
    <property type="match status" value="1"/>
</dbReference>
<dbReference type="PANTHER" id="PTHR30258:SF2">
    <property type="entry name" value="COMG OPERON PROTEIN 1"/>
    <property type="match status" value="1"/>
</dbReference>
<dbReference type="GO" id="GO:0016887">
    <property type="term" value="F:ATP hydrolysis activity"/>
    <property type="evidence" value="ECO:0007669"/>
    <property type="project" value="TreeGrafter"/>
</dbReference>
<dbReference type="InterPro" id="IPR001482">
    <property type="entry name" value="T2SS/T4SS_dom"/>
</dbReference>
<dbReference type="SUPFAM" id="SSF52540">
    <property type="entry name" value="P-loop containing nucleoside triphosphate hydrolases"/>
    <property type="match status" value="1"/>
</dbReference>
<keyword evidence="3" id="KW-0067">ATP-binding</keyword>
<dbReference type="Gene3D" id="3.40.50.300">
    <property type="entry name" value="P-loop containing nucleotide triphosphate hydrolases"/>
    <property type="match status" value="1"/>
</dbReference>
<dbReference type="CDD" id="cd01129">
    <property type="entry name" value="PulE-GspE-like"/>
    <property type="match status" value="1"/>
</dbReference>
<evidence type="ECO:0000256" key="2">
    <source>
        <dbReference type="ARBA" id="ARBA00022741"/>
    </source>
</evidence>